<dbReference type="Proteomes" id="UP001162164">
    <property type="component" value="Unassembled WGS sequence"/>
</dbReference>
<keyword evidence="1" id="KW-0472">Membrane</keyword>
<evidence type="ECO:0000313" key="3">
    <source>
        <dbReference type="Proteomes" id="UP001162164"/>
    </source>
</evidence>
<evidence type="ECO:0008006" key="4">
    <source>
        <dbReference type="Google" id="ProtNLM"/>
    </source>
</evidence>
<proteinExistence type="predicted"/>
<keyword evidence="3" id="KW-1185">Reference proteome</keyword>
<name>A0ABQ9IWT9_9CUCU</name>
<reference evidence="2" key="1">
    <citation type="journal article" date="2023" name="Insect Mol. Biol.">
        <title>Genome sequencing provides insights into the evolution of gene families encoding plant cell wall-degrading enzymes in longhorned beetles.</title>
        <authorList>
            <person name="Shin N.R."/>
            <person name="Okamura Y."/>
            <person name="Kirsch R."/>
            <person name="Pauchet Y."/>
        </authorList>
    </citation>
    <scope>NUCLEOTIDE SEQUENCE</scope>
    <source>
        <strain evidence="2">MMC_N1</strain>
    </source>
</reference>
<gene>
    <name evidence="2" type="ORF">NQ317_017632</name>
</gene>
<accession>A0ABQ9IWT9</accession>
<dbReference type="EMBL" id="JAPWTJ010002114">
    <property type="protein sequence ID" value="KAJ8967865.1"/>
    <property type="molecule type" value="Genomic_DNA"/>
</dbReference>
<organism evidence="2 3">
    <name type="scientific">Molorchus minor</name>
    <dbReference type="NCBI Taxonomy" id="1323400"/>
    <lineage>
        <taxon>Eukaryota</taxon>
        <taxon>Metazoa</taxon>
        <taxon>Ecdysozoa</taxon>
        <taxon>Arthropoda</taxon>
        <taxon>Hexapoda</taxon>
        <taxon>Insecta</taxon>
        <taxon>Pterygota</taxon>
        <taxon>Neoptera</taxon>
        <taxon>Endopterygota</taxon>
        <taxon>Coleoptera</taxon>
        <taxon>Polyphaga</taxon>
        <taxon>Cucujiformia</taxon>
        <taxon>Chrysomeloidea</taxon>
        <taxon>Cerambycidae</taxon>
        <taxon>Lamiinae</taxon>
        <taxon>Monochamini</taxon>
        <taxon>Molorchus</taxon>
    </lineage>
</organism>
<keyword evidence="1" id="KW-1133">Transmembrane helix</keyword>
<evidence type="ECO:0000313" key="2">
    <source>
        <dbReference type="EMBL" id="KAJ8967865.1"/>
    </source>
</evidence>
<feature type="transmembrane region" description="Helical" evidence="1">
    <location>
        <begin position="6"/>
        <end position="27"/>
    </location>
</feature>
<comment type="caution">
    <text evidence="2">The sequence shown here is derived from an EMBL/GenBank/DDBJ whole genome shotgun (WGS) entry which is preliminary data.</text>
</comment>
<protein>
    <recommendedName>
        <fullName evidence="4">Ubiquinol-cytochrome-c reductase complex assembly factor 3</fullName>
    </recommendedName>
</protein>
<evidence type="ECO:0000256" key="1">
    <source>
        <dbReference type="SAM" id="Phobius"/>
    </source>
</evidence>
<sequence>MAGRYVQSVFWLFAFTGLGVGLLKITTPRESNIDLRKVMTKKLPGTEKKSHEVYNKNQQFVNVLQAATESDKPIWRMNKEEIVREP</sequence>
<keyword evidence="1" id="KW-0812">Transmembrane</keyword>